<accession>G4QN30</accession>
<dbReference type="SUPFAM" id="SSF141868">
    <property type="entry name" value="EAL domain-like"/>
    <property type="match status" value="1"/>
</dbReference>
<evidence type="ECO:0000259" key="6">
    <source>
        <dbReference type="PROSITE" id="PS50883"/>
    </source>
</evidence>
<keyword evidence="3" id="KW-0973">c-di-GMP</keyword>
<keyword evidence="9" id="KW-1185">Reference proteome</keyword>
<evidence type="ECO:0000256" key="4">
    <source>
        <dbReference type="ARBA" id="ARBA00051114"/>
    </source>
</evidence>
<dbReference type="GO" id="GO:0071111">
    <property type="term" value="F:cyclic-guanylate-specific phosphodiesterase activity"/>
    <property type="evidence" value="ECO:0007669"/>
    <property type="project" value="UniProtKB-EC"/>
</dbReference>
<evidence type="ECO:0000313" key="9">
    <source>
        <dbReference type="Proteomes" id="UP000009282"/>
    </source>
</evidence>
<dbReference type="FunFam" id="3.30.70.270:FF:000001">
    <property type="entry name" value="Diguanylate cyclase domain protein"/>
    <property type="match status" value="1"/>
</dbReference>
<evidence type="ECO:0000256" key="3">
    <source>
        <dbReference type="ARBA" id="ARBA00022636"/>
    </source>
</evidence>
<dbReference type="InterPro" id="IPR001633">
    <property type="entry name" value="EAL_dom"/>
</dbReference>
<dbReference type="PROSITE" id="PS50112">
    <property type="entry name" value="PAS"/>
    <property type="match status" value="1"/>
</dbReference>
<dbReference type="InterPro" id="IPR029787">
    <property type="entry name" value="Nucleotide_cyclase"/>
</dbReference>
<dbReference type="SMART" id="SM00052">
    <property type="entry name" value="EAL"/>
    <property type="match status" value="1"/>
</dbReference>
<dbReference type="EMBL" id="CP003060">
    <property type="protein sequence ID" value="AEP31449.1"/>
    <property type="molecule type" value="Genomic_DNA"/>
</dbReference>
<dbReference type="Pfam" id="PF08447">
    <property type="entry name" value="PAS_3"/>
    <property type="match status" value="1"/>
</dbReference>
<dbReference type="RefSeq" id="WP_014110320.1">
    <property type="nucleotide sequence ID" value="NC_016041.1"/>
</dbReference>
<dbReference type="Pfam" id="PF00990">
    <property type="entry name" value="GGDEF"/>
    <property type="match status" value="1"/>
</dbReference>
<dbReference type="CDD" id="cd01948">
    <property type="entry name" value="EAL"/>
    <property type="match status" value="1"/>
</dbReference>
<dbReference type="SMART" id="SM00267">
    <property type="entry name" value="GGDEF"/>
    <property type="match status" value="1"/>
</dbReference>
<organism evidence="8 9">
    <name type="scientific">Glaciecola nitratireducens (strain JCM 12485 / KCTC 12276 / FR1064)</name>
    <dbReference type="NCBI Taxonomy" id="1085623"/>
    <lineage>
        <taxon>Bacteria</taxon>
        <taxon>Pseudomonadati</taxon>
        <taxon>Pseudomonadota</taxon>
        <taxon>Gammaproteobacteria</taxon>
        <taxon>Alteromonadales</taxon>
        <taxon>Alteromonadaceae</taxon>
        <taxon>Brumicola</taxon>
    </lineage>
</organism>
<feature type="domain" description="GGDEF" evidence="7">
    <location>
        <begin position="296"/>
        <end position="429"/>
    </location>
</feature>
<dbReference type="eggNOG" id="COG5001">
    <property type="taxonomic scope" value="Bacteria"/>
</dbReference>
<sequence length="693" mass="78391">MDAKTISTKLAHQTALNGSIHQLFDAVDVISVQGYDEQRRVIYWNVGSELLYGFTEAEALGKKIEELIVPESMRHLVVSAHNDWITKEIEIPAAEITLCNKDGDDVSVYSSHVMFTNQYNQKQMYCIDINLADVIQAQEQAMFKANMLKAVFEATPDLFFLMEEDGTIVDYHASNTSKLYVPPEHFIGKQITSVLPEGVCDKFKIHIAKVLKQKGVASFEYELDVPSGLHYFEARISLLQSSSQVVVIVRDITEQHKTAEVIRQHAYFDTLTSLPNRFLSLDRLSQMLNEAERNNEKTAVLFLDLDDFKKVNDSLGHEVGDKLLIEAASRLQLALRKEDTVGRLGGDEFIVLLRALANNTSAIDISENLLKIFREPFQIDGRELILTLSIGIAIYPENGDCASDLLRNADTAMYQAKAMGRNAYSFFTKEMNIVMTRRFEIEGQLHGALERNEFEVYYQPQLNVKDGSIMGAEALLRWRNPMLGNVTPDEFIPIAEQTGLIVPIGKYVIEQSLSFLSEWQTASQQDYMIAVNLSPRQFRDNDLIEFIKKALSDTNINPDHLEFEITEGVLMIGKSYIDEALLELHKLGIKLSMDDFGTGYSSLSYLRQYAFDVLKIDRSFINGITLKKEDCDLVKATIAMAHSLGLVVVAEGVEMREQLTLLEDLGCDYVQGYYFSKPIPARELLEFKHTKNS</sequence>
<dbReference type="FunFam" id="3.20.20.450:FF:000001">
    <property type="entry name" value="Cyclic di-GMP phosphodiesterase yahA"/>
    <property type="match status" value="1"/>
</dbReference>
<dbReference type="KEGG" id="gni:GNIT_3355"/>
<dbReference type="EC" id="3.1.4.52" evidence="2"/>
<dbReference type="PANTHER" id="PTHR44757">
    <property type="entry name" value="DIGUANYLATE CYCLASE DGCP"/>
    <property type="match status" value="1"/>
</dbReference>
<reference evidence="8 9" key="1">
    <citation type="journal article" date="2011" name="J. Bacteriol.">
        <title>Complete genome sequence of seawater bacterium Glaciecola nitratireducens FR1064T.</title>
        <authorList>
            <person name="Bian F."/>
            <person name="Qin Q.L."/>
            <person name="Xie B.B."/>
            <person name="Shu Y.L."/>
            <person name="Zhang X.Y."/>
            <person name="Yu Y."/>
            <person name="Chen B."/>
            <person name="Chen X.L."/>
            <person name="Zhou B.C."/>
            <person name="Zhang Y.Z."/>
        </authorList>
    </citation>
    <scope>NUCLEOTIDE SEQUENCE [LARGE SCALE GENOMIC DNA]</scope>
    <source>
        <strain evidence="9">JCM 12485 / KCTC 12276 / FR1064</strain>
    </source>
</reference>
<feature type="domain" description="EAL" evidence="6">
    <location>
        <begin position="438"/>
        <end position="692"/>
    </location>
</feature>
<dbReference type="SUPFAM" id="SSF55073">
    <property type="entry name" value="Nucleotide cyclase"/>
    <property type="match status" value="1"/>
</dbReference>
<dbReference type="STRING" id="1085623.GNIT_3355"/>
<comment type="cofactor">
    <cofactor evidence="1">
        <name>Mg(2+)</name>
        <dbReference type="ChEBI" id="CHEBI:18420"/>
    </cofactor>
</comment>
<evidence type="ECO:0000313" key="8">
    <source>
        <dbReference type="EMBL" id="AEP31449.1"/>
    </source>
</evidence>
<dbReference type="InterPro" id="IPR035965">
    <property type="entry name" value="PAS-like_dom_sf"/>
</dbReference>
<dbReference type="Gene3D" id="3.30.70.270">
    <property type="match status" value="1"/>
</dbReference>
<dbReference type="SUPFAM" id="SSF55785">
    <property type="entry name" value="PYP-like sensor domain (PAS domain)"/>
    <property type="match status" value="2"/>
</dbReference>
<evidence type="ECO:0000256" key="2">
    <source>
        <dbReference type="ARBA" id="ARBA00012282"/>
    </source>
</evidence>
<protein>
    <recommendedName>
        <fullName evidence="2">cyclic-guanylate-specific phosphodiesterase</fullName>
        <ecNumber evidence="2">3.1.4.52</ecNumber>
    </recommendedName>
</protein>
<dbReference type="CDD" id="cd01949">
    <property type="entry name" value="GGDEF"/>
    <property type="match status" value="1"/>
</dbReference>
<dbReference type="PROSITE" id="PS50883">
    <property type="entry name" value="EAL"/>
    <property type="match status" value="1"/>
</dbReference>
<gene>
    <name evidence="8" type="ordered locus">GNIT_3355</name>
</gene>
<evidence type="ECO:0000259" key="7">
    <source>
        <dbReference type="PROSITE" id="PS50887"/>
    </source>
</evidence>
<dbReference type="InterPro" id="IPR013656">
    <property type="entry name" value="PAS_4"/>
</dbReference>
<dbReference type="InterPro" id="IPR000160">
    <property type="entry name" value="GGDEF_dom"/>
</dbReference>
<dbReference type="AlphaFoldDB" id="G4QN30"/>
<dbReference type="NCBIfam" id="TIGR00254">
    <property type="entry name" value="GGDEF"/>
    <property type="match status" value="1"/>
</dbReference>
<dbReference type="Gene3D" id="3.20.20.450">
    <property type="entry name" value="EAL domain"/>
    <property type="match status" value="1"/>
</dbReference>
<dbReference type="PANTHER" id="PTHR44757:SF2">
    <property type="entry name" value="BIOFILM ARCHITECTURE MAINTENANCE PROTEIN MBAA"/>
    <property type="match status" value="1"/>
</dbReference>
<dbReference type="Gene3D" id="3.30.450.20">
    <property type="entry name" value="PAS domain"/>
    <property type="match status" value="2"/>
</dbReference>
<evidence type="ECO:0000259" key="5">
    <source>
        <dbReference type="PROSITE" id="PS50112"/>
    </source>
</evidence>
<dbReference type="InterPro" id="IPR000014">
    <property type="entry name" value="PAS"/>
</dbReference>
<dbReference type="Pfam" id="PF08448">
    <property type="entry name" value="PAS_4"/>
    <property type="match status" value="1"/>
</dbReference>
<dbReference type="Proteomes" id="UP000009282">
    <property type="component" value="Chromosome"/>
</dbReference>
<dbReference type="GO" id="GO:0071732">
    <property type="term" value="P:cellular response to nitric oxide"/>
    <property type="evidence" value="ECO:0007669"/>
    <property type="project" value="UniProtKB-ARBA"/>
</dbReference>
<feature type="domain" description="PAS" evidence="5">
    <location>
        <begin position="36"/>
        <end position="76"/>
    </location>
</feature>
<dbReference type="HOGENOM" id="CLU_000445_70_20_6"/>
<dbReference type="SMART" id="SM00091">
    <property type="entry name" value="PAS"/>
    <property type="match status" value="2"/>
</dbReference>
<dbReference type="Pfam" id="PF00563">
    <property type="entry name" value="EAL"/>
    <property type="match status" value="1"/>
</dbReference>
<proteinExistence type="predicted"/>
<dbReference type="InterPro" id="IPR043128">
    <property type="entry name" value="Rev_trsase/Diguanyl_cyclase"/>
</dbReference>
<dbReference type="InterPro" id="IPR013655">
    <property type="entry name" value="PAS_fold_3"/>
</dbReference>
<dbReference type="InterPro" id="IPR052155">
    <property type="entry name" value="Biofilm_reg_signaling"/>
</dbReference>
<name>G4QN30_GLANF</name>
<comment type="catalytic activity">
    <reaction evidence="4">
        <text>3',3'-c-di-GMP + H2O = 5'-phosphoguanylyl(3'-&gt;5')guanosine + H(+)</text>
        <dbReference type="Rhea" id="RHEA:24902"/>
        <dbReference type="ChEBI" id="CHEBI:15377"/>
        <dbReference type="ChEBI" id="CHEBI:15378"/>
        <dbReference type="ChEBI" id="CHEBI:58754"/>
        <dbReference type="ChEBI" id="CHEBI:58805"/>
        <dbReference type="EC" id="3.1.4.52"/>
    </reaction>
    <physiologicalReaction direction="left-to-right" evidence="4">
        <dbReference type="Rhea" id="RHEA:24903"/>
    </physiologicalReaction>
</comment>
<dbReference type="NCBIfam" id="TIGR00229">
    <property type="entry name" value="sensory_box"/>
    <property type="match status" value="1"/>
</dbReference>
<dbReference type="InterPro" id="IPR035919">
    <property type="entry name" value="EAL_sf"/>
</dbReference>
<evidence type="ECO:0000256" key="1">
    <source>
        <dbReference type="ARBA" id="ARBA00001946"/>
    </source>
</evidence>
<dbReference type="CDD" id="cd00130">
    <property type="entry name" value="PAS"/>
    <property type="match status" value="1"/>
</dbReference>
<dbReference type="PROSITE" id="PS50887">
    <property type="entry name" value="GGDEF"/>
    <property type="match status" value="1"/>
</dbReference>